<sequence length="63" mass="7305">ERERSNRSVDHGHMIARMRQSWWRSLSVSRCLSCLFAAVFRKGNFLALLEIPTQPTALPISIY</sequence>
<gene>
    <name evidence="1" type="ORF">CPELLU_LOCUS21217</name>
</gene>
<dbReference type="Proteomes" id="UP000789759">
    <property type="component" value="Unassembled WGS sequence"/>
</dbReference>
<reference evidence="1" key="1">
    <citation type="submission" date="2021-06" db="EMBL/GenBank/DDBJ databases">
        <authorList>
            <person name="Kallberg Y."/>
            <person name="Tangrot J."/>
            <person name="Rosling A."/>
        </authorList>
    </citation>
    <scope>NUCLEOTIDE SEQUENCE</scope>
    <source>
        <strain evidence="1">FL966</strain>
    </source>
</reference>
<organism evidence="1 2">
    <name type="scientific">Cetraspora pellucida</name>
    <dbReference type="NCBI Taxonomy" id="1433469"/>
    <lineage>
        <taxon>Eukaryota</taxon>
        <taxon>Fungi</taxon>
        <taxon>Fungi incertae sedis</taxon>
        <taxon>Mucoromycota</taxon>
        <taxon>Glomeromycotina</taxon>
        <taxon>Glomeromycetes</taxon>
        <taxon>Diversisporales</taxon>
        <taxon>Gigasporaceae</taxon>
        <taxon>Cetraspora</taxon>
    </lineage>
</organism>
<protein>
    <submittedName>
        <fullName evidence="1">20720_t:CDS:1</fullName>
    </submittedName>
</protein>
<comment type="caution">
    <text evidence="1">The sequence shown here is derived from an EMBL/GenBank/DDBJ whole genome shotgun (WGS) entry which is preliminary data.</text>
</comment>
<feature type="non-terminal residue" evidence="1">
    <location>
        <position position="63"/>
    </location>
</feature>
<proteinExistence type="predicted"/>
<feature type="non-terminal residue" evidence="1">
    <location>
        <position position="1"/>
    </location>
</feature>
<name>A0A9N9KHQ8_9GLOM</name>
<dbReference type="AlphaFoldDB" id="A0A9N9KHQ8"/>
<evidence type="ECO:0000313" key="2">
    <source>
        <dbReference type="Proteomes" id="UP000789759"/>
    </source>
</evidence>
<keyword evidence="2" id="KW-1185">Reference proteome</keyword>
<accession>A0A9N9KHQ8</accession>
<evidence type="ECO:0000313" key="1">
    <source>
        <dbReference type="EMBL" id="CAG8835279.1"/>
    </source>
</evidence>
<dbReference type="EMBL" id="CAJVQA010075639">
    <property type="protein sequence ID" value="CAG8835279.1"/>
    <property type="molecule type" value="Genomic_DNA"/>
</dbReference>